<dbReference type="GO" id="GO:0071897">
    <property type="term" value="P:DNA biosynthetic process"/>
    <property type="evidence" value="ECO:0007669"/>
    <property type="project" value="UniProtKB-ARBA"/>
</dbReference>
<reference evidence="3 4" key="1">
    <citation type="journal article" date="2019" name="Sci. Rep.">
        <title>Orb-weaving spider Araneus ventricosus genome elucidates the spidroin gene catalogue.</title>
        <authorList>
            <person name="Kono N."/>
            <person name="Nakamura H."/>
            <person name="Ohtoshi R."/>
            <person name="Moran D.A.P."/>
            <person name="Shinohara A."/>
            <person name="Yoshida Y."/>
            <person name="Fujiwara M."/>
            <person name="Mori M."/>
            <person name="Tomita M."/>
            <person name="Arakawa K."/>
        </authorList>
    </citation>
    <scope>NUCLEOTIDE SEQUENCE [LARGE SCALE GENOMIC DNA]</scope>
</reference>
<sequence>MKETQVKRKTWYDKNSVKREFKEGDQVLILATARANKFAARWAGPGKIESRISDTNYIVSIPGKKQSSQIYHINMLKPYYQRPELVNFLVSEDYNLLPNEDIEFPVVSCNPNIFDFNEMVIDSKLNDQLNSDQLQQLQKLLRRYDKLFSNEPGYTQLVEHDIVLMNESIVRVRPYKLSHSIIKTEYFPLPNIKQRVELVSVSKYITLLDLAKGYWQIPLSPRAQRLAAFVTNFGKYRPLRMPFSLKNAPYFFSKMMAELLNGGKEFAVPYLDDVAVF</sequence>
<dbReference type="Pfam" id="PF00078">
    <property type="entry name" value="RVT_1"/>
    <property type="match status" value="1"/>
</dbReference>
<dbReference type="InterPro" id="IPR000477">
    <property type="entry name" value="RT_dom"/>
</dbReference>
<protein>
    <submittedName>
        <fullName evidence="3">Uncharacterized protein</fullName>
    </submittedName>
</protein>
<dbReference type="InterPro" id="IPR050951">
    <property type="entry name" value="Retrovirus_Pol_polyprotein"/>
</dbReference>
<dbReference type="Pfam" id="PF22938">
    <property type="entry name" value="Integrase_p58_C"/>
    <property type="match status" value="1"/>
</dbReference>
<keyword evidence="4" id="KW-1185">Reference proteome</keyword>
<organism evidence="3 4">
    <name type="scientific">Araneus ventricosus</name>
    <name type="common">Orbweaver spider</name>
    <name type="synonym">Epeira ventricosa</name>
    <dbReference type="NCBI Taxonomy" id="182803"/>
    <lineage>
        <taxon>Eukaryota</taxon>
        <taxon>Metazoa</taxon>
        <taxon>Ecdysozoa</taxon>
        <taxon>Arthropoda</taxon>
        <taxon>Chelicerata</taxon>
        <taxon>Arachnida</taxon>
        <taxon>Araneae</taxon>
        <taxon>Araneomorphae</taxon>
        <taxon>Entelegynae</taxon>
        <taxon>Araneoidea</taxon>
        <taxon>Araneidae</taxon>
        <taxon>Araneus</taxon>
    </lineage>
</organism>
<comment type="caution">
    <text evidence="3">The sequence shown here is derived from an EMBL/GenBank/DDBJ whole genome shotgun (WGS) entry which is preliminary data.</text>
</comment>
<evidence type="ECO:0000313" key="4">
    <source>
        <dbReference type="Proteomes" id="UP000499080"/>
    </source>
</evidence>
<dbReference type="InterPro" id="IPR054465">
    <property type="entry name" value="Integrase_p58-like_C"/>
</dbReference>
<gene>
    <name evidence="3" type="ORF">AVEN_241921_1</name>
</gene>
<dbReference type="Gene3D" id="3.30.70.270">
    <property type="match status" value="1"/>
</dbReference>
<dbReference type="OrthoDB" id="6431999at2759"/>
<feature type="domain" description="Integrase p58-like C-terminal" evidence="2">
    <location>
        <begin position="44"/>
        <end position="78"/>
    </location>
</feature>
<evidence type="ECO:0000259" key="1">
    <source>
        <dbReference type="Pfam" id="PF00078"/>
    </source>
</evidence>
<dbReference type="CDD" id="cd01647">
    <property type="entry name" value="RT_LTR"/>
    <property type="match status" value="1"/>
</dbReference>
<evidence type="ECO:0000313" key="3">
    <source>
        <dbReference type="EMBL" id="GBN84838.1"/>
    </source>
</evidence>
<dbReference type="SUPFAM" id="SSF56672">
    <property type="entry name" value="DNA/RNA polymerases"/>
    <property type="match status" value="1"/>
</dbReference>
<dbReference type="PANTHER" id="PTHR37984:SF5">
    <property type="entry name" value="PROTEIN NYNRIN-LIKE"/>
    <property type="match status" value="1"/>
</dbReference>
<name>A0A4Y2S9B4_ARAVE</name>
<dbReference type="AlphaFoldDB" id="A0A4Y2S9B4"/>
<dbReference type="InterPro" id="IPR043502">
    <property type="entry name" value="DNA/RNA_pol_sf"/>
</dbReference>
<dbReference type="Gene3D" id="3.10.10.10">
    <property type="entry name" value="HIV Type 1 Reverse Transcriptase, subunit A, domain 1"/>
    <property type="match status" value="1"/>
</dbReference>
<dbReference type="Proteomes" id="UP000499080">
    <property type="component" value="Unassembled WGS sequence"/>
</dbReference>
<dbReference type="PANTHER" id="PTHR37984">
    <property type="entry name" value="PROTEIN CBG26694"/>
    <property type="match status" value="1"/>
</dbReference>
<dbReference type="EMBL" id="BGPR01020517">
    <property type="protein sequence ID" value="GBN84838.1"/>
    <property type="molecule type" value="Genomic_DNA"/>
</dbReference>
<evidence type="ECO:0000259" key="2">
    <source>
        <dbReference type="Pfam" id="PF22938"/>
    </source>
</evidence>
<accession>A0A4Y2S9B4</accession>
<feature type="domain" description="Reverse transcriptase" evidence="1">
    <location>
        <begin position="180"/>
        <end position="277"/>
    </location>
</feature>
<dbReference type="InterPro" id="IPR043128">
    <property type="entry name" value="Rev_trsase/Diguanyl_cyclase"/>
</dbReference>
<proteinExistence type="predicted"/>